<dbReference type="InterPro" id="IPR036770">
    <property type="entry name" value="Ankyrin_rpt-contain_sf"/>
</dbReference>
<dbReference type="GeneID" id="9048429"/>
<reference evidence="1 2" key="1">
    <citation type="submission" date="2008-07" db="EMBL/GenBank/DDBJ databases">
        <authorList>
            <person name="El-Sayed N."/>
            <person name="Caler E."/>
            <person name="Inman J."/>
            <person name="Amedeo P."/>
            <person name="Hass B."/>
            <person name="Wortman J."/>
        </authorList>
    </citation>
    <scope>NUCLEOTIDE SEQUENCE [LARGE SCALE GENOMIC DNA]</scope>
    <source>
        <strain evidence="2">ATCC 50983 / TXsc</strain>
    </source>
</reference>
<dbReference type="AlphaFoldDB" id="C5KC07"/>
<dbReference type="OrthoDB" id="366390at2759"/>
<dbReference type="Gene3D" id="1.25.40.20">
    <property type="entry name" value="Ankyrin repeat-containing domain"/>
    <property type="match status" value="1"/>
</dbReference>
<evidence type="ECO:0000313" key="2">
    <source>
        <dbReference type="Proteomes" id="UP000007800"/>
    </source>
</evidence>
<evidence type="ECO:0000313" key="1">
    <source>
        <dbReference type="EMBL" id="EER18038.1"/>
    </source>
</evidence>
<dbReference type="SUPFAM" id="SSF48403">
    <property type="entry name" value="Ankyrin repeat"/>
    <property type="match status" value="1"/>
</dbReference>
<dbReference type="RefSeq" id="XP_002786242.1">
    <property type="nucleotide sequence ID" value="XM_002786196.1"/>
</dbReference>
<dbReference type="Proteomes" id="UP000007800">
    <property type="component" value="Unassembled WGS sequence"/>
</dbReference>
<dbReference type="InParanoid" id="C5KC07"/>
<proteinExistence type="predicted"/>
<dbReference type="EMBL" id="GG671946">
    <property type="protein sequence ID" value="EER18038.1"/>
    <property type="molecule type" value="Genomic_DNA"/>
</dbReference>
<accession>C5KC07</accession>
<gene>
    <name evidence="1" type="ORF">Pmar_PMAR019921</name>
</gene>
<sequence length="61" mass="6326">MIMSQAAAGGSLEIVSCLLAQGCDVSAKNIRGHEPIALCTVEKTRALLTRAMTTLTCFATG</sequence>
<keyword evidence="2" id="KW-1185">Reference proteome</keyword>
<name>C5KC07_PERM5</name>
<protein>
    <submittedName>
        <fullName evidence="1">Uncharacterized protein</fullName>
    </submittedName>
</protein>
<organism evidence="2">
    <name type="scientific">Perkinsus marinus (strain ATCC 50983 / TXsc)</name>
    <dbReference type="NCBI Taxonomy" id="423536"/>
    <lineage>
        <taxon>Eukaryota</taxon>
        <taxon>Sar</taxon>
        <taxon>Alveolata</taxon>
        <taxon>Perkinsozoa</taxon>
        <taxon>Perkinsea</taxon>
        <taxon>Perkinsida</taxon>
        <taxon>Perkinsidae</taxon>
        <taxon>Perkinsus</taxon>
    </lineage>
</organism>